<organism evidence="1 2">
    <name type="scientific">Colletotrichum zoysiae</name>
    <dbReference type="NCBI Taxonomy" id="1216348"/>
    <lineage>
        <taxon>Eukaryota</taxon>
        <taxon>Fungi</taxon>
        <taxon>Dikarya</taxon>
        <taxon>Ascomycota</taxon>
        <taxon>Pezizomycotina</taxon>
        <taxon>Sordariomycetes</taxon>
        <taxon>Hypocreomycetidae</taxon>
        <taxon>Glomerellales</taxon>
        <taxon>Glomerellaceae</taxon>
        <taxon>Colletotrichum</taxon>
        <taxon>Colletotrichum graminicola species complex</taxon>
    </lineage>
</organism>
<comment type="caution">
    <text evidence="1">The sequence shown here is derived from an EMBL/GenBank/DDBJ whole genome shotgun (WGS) entry which is preliminary data.</text>
</comment>
<dbReference type="EMBL" id="MU842830">
    <property type="protein sequence ID" value="KAK2032466.1"/>
    <property type="molecule type" value="Genomic_DNA"/>
</dbReference>
<protein>
    <submittedName>
        <fullName evidence="1">Uncharacterized protein</fullName>
    </submittedName>
</protein>
<evidence type="ECO:0000313" key="1">
    <source>
        <dbReference type="EMBL" id="KAK2032466.1"/>
    </source>
</evidence>
<gene>
    <name evidence="1" type="ORF">LX32DRAFT_636202</name>
</gene>
<keyword evidence="2" id="KW-1185">Reference proteome</keyword>
<dbReference type="Proteomes" id="UP001232148">
    <property type="component" value="Unassembled WGS sequence"/>
</dbReference>
<sequence>MVAFRHLGRRSELKVYPTASPKVVLPELPVTSSSLHSRCGSIIIGLNAINASHITEMQRPRRG</sequence>
<dbReference type="AlphaFoldDB" id="A0AAD9HQN7"/>
<proteinExistence type="predicted"/>
<accession>A0AAD9HQN7</accession>
<evidence type="ECO:0000313" key="2">
    <source>
        <dbReference type="Proteomes" id="UP001232148"/>
    </source>
</evidence>
<reference evidence="1" key="1">
    <citation type="submission" date="2021-06" db="EMBL/GenBank/DDBJ databases">
        <title>Comparative genomics, transcriptomics and evolutionary studies reveal genomic signatures of adaptation to plant cell wall in hemibiotrophic fungi.</title>
        <authorList>
            <consortium name="DOE Joint Genome Institute"/>
            <person name="Baroncelli R."/>
            <person name="Diaz J.F."/>
            <person name="Benocci T."/>
            <person name="Peng M."/>
            <person name="Battaglia E."/>
            <person name="Haridas S."/>
            <person name="Andreopoulos W."/>
            <person name="Labutti K."/>
            <person name="Pangilinan J."/>
            <person name="Floch G.L."/>
            <person name="Makela M.R."/>
            <person name="Henrissat B."/>
            <person name="Grigoriev I.V."/>
            <person name="Crouch J.A."/>
            <person name="De Vries R.P."/>
            <person name="Sukno S.A."/>
            <person name="Thon M.R."/>
        </authorList>
    </citation>
    <scope>NUCLEOTIDE SEQUENCE</scope>
    <source>
        <strain evidence="1">MAFF235873</strain>
    </source>
</reference>
<name>A0AAD9HQN7_9PEZI</name>